<comment type="caution">
    <text evidence="8">The sequence shown here is derived from an EMBL/GenBank/DDBJ whole genome shotgun (WGS) entry which is preliminary data.</text>
</comment>
<dbReference type="PANTHER" id="PTHR47143">
    <property type="entry name" value="TRANSIENT RECEPTOR POTENTIAL CATION CHANNEL PROTEIN PAINLESS"/>
    <property type="match status" value="1"/>
</dbReference>
<proteinExistence type="predicted"/>
<evidence type="ECO:0000256" key="3">
    <source>
        <dbReference type="ARBA" id="ARBA00023043"/>
    </source>
</evidence>
<feature type="transmembrane region" description="Helical" evidence="7">
    <location>
        <begin position="64"/>
        <end position="88"/>
    </location>
</feature>
<keyword evidence="2" id="KW-0677">Repeat</keyword>
<dbReference type="AlphaFoldDB" id="A0A816FWA6"/>
<keyword evidence="9" id="KW-1185">Reference proteome</keyword>
<dbReference type="Proteomes" id="UP000663828">
    <property type="component" value="Unassembled WGS sequence"/>
</dbReference>
<reference evidence="8" key="1">
    <citation type="submission" date="2021-02" db="EMBL/GenBank/DDBJ databases">
        <authorList>
            <person name="Nowell W R."/>
        </authorList>
    </citation>
    <scope>NUCLEOTIDE SEQUENCE</scope>
</reference>
<name>A0A816FWA6_ADIRI</name>
<dbReference type="GO" id="GO:1902495">
    <property type="term" value="C:transmembrane transporter complex"/>
    <property type="evidence" value="ECO:0007669"/>
    <property type="project" value="TreeGrafter"/>
</dbReference>
<feature type="transmembrane region" description="Helical" evidence="7">
    <location>
        <begin position="108"/>
        <end position="131"/>
    </location>
</feature>
<evidence type="ECO:0000313" key="8">
    <source>
        <dbReference type="EMBL" id="CAF1666415.1"/>
    </source>
</evidence>
<feature type="transmembrane region" description="Helical" evidence="7">
    <location>
        <begin position="6"/>
        <end position="23"/>
    </location>
</feature>
<keyword evidence="3" id="KW-0040">ANK repeat</keyword>
<dbReference type="GO" id="GO:0022857">
    <property type="term" value="F:transmembrane transporter activity"/>
    <property type="evidence" value="ECO:0007669"/>
    <property type="project" value="TreeGrafter"/>
</dbReference>
<protein>
    <submittedName>
        <fullName evidence="8">Uncharacterized protein</fullName>
    </submittedName>
</protein>
<keyword evidence="4" id="KW-0406">Ion transport</keyword>
<evidence type="ECO:0000256" key="4">
    <source>
        <dbReference type="ARBA" id="ARBA00023065"/>
    </source>
</evidence>
<evidence type="ECO:0000256" key="1">
    <source>
        <dbReference type="ARBA" id="ARBA00022448"/>
    </source>
</evidence>
<keyword evidence="1" id="KW-0813">Transport</keyword>
<evidence type="ECO:0000256" key="2">
    <source>
        <dbReference type="ARBA" id="ARBA00022737"/>
    </source>
</evidence>
<organism evidence="8 9">
    <name type="scientific">Adineta ricciae</name>
    <name type="common">Rotifer</name>
    <dbReference type="NCBI Taxonomy" id="249248"/>
    <lineage>
        <taxon>Eukaryota</taxon>
        <taxon>Metazoa</taxon>
        <taxon>Spiralia</taxon>
        <taxon>Gnathifera</taxon>
        <taxon>Rotifera</taxon>
        <taxon>Eurotatoria</taxon>
        <taxon>Bdelloidea</taxon>
        <taxon>Adinetida</taxon>
        <taxon>Adinetidae</taxon>
        <taxon>Adineta</taxon>
    </lineage>
</organism>
<evidence type="ECO:0000256" key="7">
    <source>
        <dbReference type="SAM" id="Phobius"/>
    </source>
</evidence>
<sequence>MPVYIFIWVGYILAFYMICKDIMEQFLPFNFVPKLLAMFIGEYDVDGTFFPNNNQLLPGAEGALILYSAFIFTMFVVMTNIMGGLAVADVKEFRLNAKREHLRSRIEVILGLQVYLGGFCETIGSIIMKIYRNPKWHYFLKILGSMGPKYQLEKLRIISNPVDIPYPIIEVEQNESLQHPLVLSMNERLQQVCPQTGFYIHHLTISSILIHSASSAIAWGSGNFVYDPGANYQLVREDSFENVGNSTAIINGALVYPPNSANWGLKTGTQFGGARNFTTSI</sequence>
<keyword evidence="7" id="KW-0812">Transmembrane</keyword>
<evidence type="ECO:0000256" key="5">
    <source>
        <dbReference type="ARBA" id="ARBA00023180"/>
    </source>
</evidence>
<accession>A0A816FWA6</accession>
<keyword evidence="7" id="KW-0472">Membrane</keyword>
<evidence type="ECO:0000313" key="9">
    <source>
        <dbReference type="Proteomes" id="UP000663828"/>
    </source>
</evidence>
<gene>
    <name evidence="8" type="ORF">XAT740_LOCUS57858</name>
</gene>
<dbReference type="PANTHER" id="PTHR47143:SF1">
    <property type="entry name" value="ION_TRANS DOMAIN-CONTAINING PROTEIN"/>
    <property type="match status" value="1"/>
</dbReference>
<evidence type="ECO:0000256" key="6">
    <source>
        <dbReference type="ARBA" id="ARBA00023303"/>
    </source>
</evidence>
<dbReference type="InterPro" id="IPR052076">
    <property type="entry name" value="TRP_cation_channel"/>
</dbReference>
<keyword evidence="5" id="KW-0325">Glycoprotein</keyword>
<keyword evidence="6" id="KW-0407">Ion channel</keyword>
<dbReference type="EMBL" id="CAJNOR010012221">
    <property type="protein sequence ID" value="CAF1666415.1"/>
    <property type="molecule type" value="Genomic_DNA"/>
</dbReference>
<keyword evidence="7" id="KW-1133">Transmembrane helix</keyword>
<dbReference type="GO" id="GO:0034220">
    <property type="term" value="P:monoatomic ion transmembrane transport"/>
    <property type="evidence" value="ECO:0007669"/>
    <property type="project" value="UniProtKB-KW"/>
</dbReference>